<name>A0ABU4XEM5_9HYPH</name>
<evidence type="ECO:0008006" key="3">
    <source>
        <dbReference type="Google" id="ProtNLM"/>
    </source>
</evidence>
<dbReference type="EMBL" id="JAVIIZ010000006">
    <property type="protein sequence ID" value="MDX8472968.1"/>
    <property type="molecule type" value="Genomic_DNA"/>
</dbReference>
<accession>A0ABU4XEM5</accession>
<proteinExistence type="predicted"/>
<dbReference type="Gene3D" id="3.40.630.30">
    <property type="match status" value="1"/>
</dbReference>
<dbReference type="Proteomes" id="UP001271780">
    <property type="component" value="Unassembled WGS sequence"/>
</dbReference>
<organism evidence="1 2">
    <name type="scientific">Mesorhizobium dulcispinae</name>
    <dbReference type="NCBI Taxonomy" id="3072316"/>
    <lineage>
        <taxon>Bacteria</taxon>
        <taxon>Pseudomonadati</taxon>
        <taxon>Pseudomonadota</taxon>
        <taxon>Alphaproteobacteria</taxon>
        <taxon>Hyphomicrobiales</taxon>
        <taxon>Phyllobacteriaceae</taxon>
        <taxon>Mesorhizobium</taxon>
    </lineage>
</organism>
<dbReference type="SUPFAM" id="SSF55729">
    <property type="entry name" value="Acyl-CoA N-acyltransferases (Nat)"/>
    <property type="match status" value="1"/>
</dbReference>
<protein>
    <recommendedName>
        <fullName evidence="3">Acyl-CoA N-acyltransferase</fullName>
    </recommendedName>
</protein>
<sequence>MAVLGAFPPGVGCRPFDEGDWAGVADCLHRGFPERSHGYWIEALTRLSQRPAVADFPRYGFVLEKSGRIVGAVLTLYARHRGVDGDEIRCNLSSWSVDAEFRPYASRMIATVIMRKDVVYTNISPSPGTVKLNKAFGFRLFSGGQVAFFPVLSAMPRPDRVLEAHADLAEMAELTDNEKYILLEHAALGCLSLICICDGLALPLVLKPRRILHGIMPCCQVVYCRSHADLVRCAGAVGRFLLRRGQLLCLVDAMAPVPGLSGRYFPKKGIKYFKGPKSPSPGDLTFTEMVLFGS</sequence>
<gene>
    <name evidence="1" type="ORF">RFM27_12885</name>
</gene>
<dbReference type="RefSeq" id="WP_320315722.1">
    <property type="nucleotide sequence ID" value="NZ_JAVIIX010000002.1"/>
</dbReference>
<reference evidence="1 2" key="1">
    <citation type="submission" date="2023-08" db="EMBL/GenBank/DDBJ databases">
        <title>Implementing the SeqCode for naming new Mesorhizobium species isolated from Vachellia karroo root nodules.</title>
        <authorList>
            <person name="Van Lill M."/>
        </authorList>
    </citation>
    <scope>NUCLEOTIDE SEQUENCE [LARGE SCALE GENOMIC DNA]</scope>
    <source>
        <strain evidence="1 2">VK23A</strain>
    </source>
</reference>
<evidence type="ECO:0000313" key="1">
    <source>
        <dbReference type="EMBL" id="MDX8472968.1"/>
    </source>
</evidence>
<evidence type="ECO:0000313" key="2">
    <source>
        <dbReference type="Proteomes" id="UP001271780"/>
    </source>
</evidence>
<dbReference type="InterPro" id="IPR016181">
    <property type="entry name" value="Acyl_CoA_acyltransferase"/>
</dbReference>
<comment type="caution">
    <text evidence="1">The sequence shown here is derived from an EMBL/GenBank/DDBJ whole genome shotgun (WGS) entry which is preliminary data.</text>
</comment>
<keyword evidence="2" id="KW-1185">Reference proteome</keyword>